<proteinExistence type="inferred from homology"/>
<dbReference type="InterPro" id="IPR050654">
    <property type="entry name" value="AChE-related_enzymes"/>
</dbReference>
<dbReference type="OrthoDB" id="408631at2759"/>
<dbReference type="EC" id="3.1.1.-" evidence="3"/>
<feature type="domain" description="Carboxylesterase type B" evidence="4">
    <location>
        <begin position="24"/>
        <end position="351"/>
    </location>
</feature>
<dbReference type="PROSITE" id="PS00122">
    <property type="entry name" value="CARBOXYLESTERASE_B_1"/>
    <property type="match status" value="1"/>
</dbReference>
<feature type="domain" description="Carboxylesterase type B" evidence="4">
    <location>
        <begin position="365"/>
        <end position="468"/>
    </location>
</feature>
<dbReference type="Pfam" id="PF00135">
    <property type="entry name" value="COesterase"/>
    <property type="match status" value="2"/>
</dbReference>
<dbReference type="SUPFAM" id="SSF53474">
    <property type="entry name" value="alpha/beta-Hydrolases"/>
    <property type="match status" value="1"/>
</dbReference>
<sequence length="508" mass="55415">MVTVVALLFSFLQFQTSQARYRWTVHTSSGEVTGFINKTTPNVAQFLGVPFAESPEGPLRWLPPVLKSRKGRIDATAFGNNCPQYLGNLTTVYSEDATGFVTPQNIGEDCLSVSIWAPKKECSETGSLPVIAWLYGGGFNEGGANVPYQNPAKWVERSQKHIVVSINYRVNIFGFPNAAGLKDDEQNLGFLDQRLGLEWIRRNIANFGGDPNRITVWGQSAGAMSADYLNFAYLEDPIISGLIMDSGTAQIQGYSVDGLDHSNFTFVATHFGCGNLSAKAELDCLRNVSSEDIIALIKERSDAGTTPALMFVATVDNRTLFANYTERALVGNFSKKPAIVGTNADEATSFTLPYDRANGPDIKAAHLTTLGLFLCPAVKTTQDRYAGDPSTATYRYLYGGNFTNISPQWWEGAFHSSELPLVFGTHDLLRGPSTPFEIAVSEKMQDYWVAFAEDPVNGLPKMGWNAYEPTGDAVLIGWHDVVSQPIAEARLEAPCDGLIPRPGALPPP</sequence>
<reference evidence="5" key="1">
    <citation type="journal article" date="2020" name="Stud. Mycol.">
        <title>101 Dothideomycetes genomes: a test case for predicting lifestyles and emergence of pathogens.</title>
        <authorList>
            <person name="Haridas S."/>
            <person name="Albert R."/>
            <person name="Binder M."/>
            <person name="Bloem J."/>
            <person name="Labutti K."/>
            <person name="Salamov A."/>
            <person name="Andreopoulos B."/>
            <person name="Baker S."/>
            <person name="Barry K."/>
            <person name="Bills G."/>
            <person name="Bluhm B."/>
            <person name="Cannon C."/>
            <person name="Castanera R."/>
            <person name="Culley D."/>
            <person name="Daum C."/>
            <person name="Ezra D."/>
            <person name="Gonzalez J."/>
            <person name="Henrissat B."/>
            <person name="Kuo A."/>
            <person name="Liang C."/>
            <person name="Lipzen A."/>
            <person name="Lutzoni F."/>
            <person name="Magnuson J."/>
            <person name="Mondo S."/>
            <person name="Nolan M."/>
            <person name="Ohm R."/>
            <person name="Pangilinan J."/>
            <person name="Park H.-J."/>
            <person name="Ramirez L."/>
            <person name="Alfaro M."/>
            <person name="Sun H."/>
            <person name="Tritt A."/>
            <person name="Yoshinaga Y."/>
            <person name="Zwiers L.-H."/>
            <person name="Turgeon B."/>
            <person name="Goodwin S."/>
            <person name="Spatafora J."/>
            <person name="Crous P."/>
            <person name="Grigoriev I."/>
        </authorList>
    </citation>
    <scope>NUCLEOTIDE SEQUENCE</scope>
    <source>
        <strain evidence="5">CBS 122367</strain>
    </source>
</reference>
<dbReference type="InterPro" id="IPR019826">
    <property type="entry name" value="Carboxylesterase_B_AS"/>
</dbReference>
<keyword evidence="3" id="KW-0732">Signal</keyword>
<dbReference type="Proteomes" id="UP000799291">
    <property type="component" value="Unassembled WGS sequence"/>
</dbReference>
<dbReference type="PANTHER" id="PTHR43918">
    <property type="entry name" value="ACETYLCHOLINESTERASE"/>
    <property type="match status" value="1"/>
</dbReference>
<feature type="chain" id="PRO_5026374377" description="Carboxylic ester hydrolase" evidence="3">
    <location>
        <begin position="20"/>
        <end position="508"/>
    </location>
</feature>
<keyword evidence="6" id="KW-1185">Reference proteome</keyword>
<organism evidence="5 6">
    <name type="scientific">Lentithecium fluviatile CBS 122367</name>
    <dbReference type="NCBI Taxonomy" id="1168545"/>
    <lineage>
        <taxon>Eukaryota</taxon>
        <taxon>Fungi</taxon>
        <taxon>Dikarya</taxon>
        <taxon>Ascomycota</taxon>
        <taxon>Pezizomycotina</taxon>
        <taxon>Dothideomycetes</taxon>
        <taxon>Pleosporomycetidae</taxon>
        <taxon>Pleosporales</taxon>
        <taxon>Massarineae</taxon>
        <taxon>Lentitheciaceae</taxon>
        <taxon>Lentithecium</taxon>
    </lineage>
</organism>
<dbReference type="GO" id="GO:0052689">
    <property type="term" value="F:carboxylic ester hydrolase activity"/>
    <property type="evidence" value="ECO:0007669"/>
    <property type="project" value="TreeGrafter"/>
</dbReference>
<evidence type="ECO:0000313" key="6">
    <source>
        <dbReference type="Proteomes" id="UP000799291"/>
    </source>
</evidence>
<accession>A0A6G1J1J9</accession>
<dbReference type="EMBL" id="MU005582">
    <property type="protein sequence ID" value="KAF2684071.1"/>
    <property type="molecule type" value="Genomic_DNA"/>
</dbReference>
<dbReference type="AlphaFoldDB" id="A0A6G1J1J9"/>
<gene>
    <name evidence="5" type="ORF">K458DRAFT_339229</name>
</gene>
<evidence type="ECO:0000259" key="4">
    <source>
        <dbReference type="Pfam" id="PF00135"/>
    </source>
</evidence>
<comment type="similarity">
    <text evidence="1 3">Belongs to the type-B carboxylesterase/lipase family.</text>
</comment>
<evidence type="ECO:0000256" key="2">
    <source>
        <dbReference type="ARBA" id="ARBA00022801"/>
    </source>
</evidence>
<name>A0A6G1J1J9_9PLEO</name>
<feature type="signal peptide" evidence="3">
    <location>
        <begin position="1"/>
        <end position="19"/>
    </location>
</feature>
<evidence type="ECO:0000256" key="1">
    <source>
        <dbReference type="ARBA" id="ARBA00005964"/>
    </source>
</evidence>
<evidence type="ECO:0000313" key="5">
    <source>
        <dbReference type="EMBL" id="KAF2684071.1"/>
    </source>
</evidence>
<dbReference type="PANTHER" id="PTHR43918:SF4">
    <property type="entry name" value="CARBOXYLIC ESTER HYDROLASE"/>
    <property type="match status" value="1"/>
</dbReference>
<dbReference type="InterPro" id="IPR002018">
    <property type="entry name" value="CarbesteraseB"/>
</dbReference>
<evidence type="ECO:0000256" key="3">
    <source>
        <dbReference type="RuleBase" id="RU361235"/>
    </source>
</evidence>
<keyword evidence="2 3" id="KW-0378">Hydrolase</keyword>
<protein>
    <recommendedName>
        <fullName evidence="3">Carboxylic ester hydrolase</fullName>
        <ecNumber evidence="3">3.1.1.-</ecNumber>
    </recommendedName>
</protein>
<dbReference type="Gene3D" id="3.40.50.1820">
    <property type="entry name" value="alpha/beta hydrolase"/>
    <property type="match status" value="1"/>
</dbReference>
<dbReference type="InterPro" id="IPR029058">
    <property type="entry name" value="AB_hydrolase_fold"/>
</dbReference>